<evidence type="ECO:0000313" key="2">
    <source>
        <dbReference type="Proteomes" id="UP000037460"/>
    </source>
</evidence>
<sequence>MPGPCGAVMNVLSEGGPLKTSELYEAVEKKYPGVVVSKTHLKEHILKRALVNKLVKVQLDDSKFKDRWAVRRPGQVRMKIARTLHDP</sequence>
<evidence type="ECO:0008006" key="3">
    <source>
        <dbReference type="Google" id="ProtNLM"/>
    </source>
</evidence>
<proteinExistence type="predicted"/>
<keyword evidence="2" id="KW-1185">Reference proteome</keyword>
<organism evidence="1 2">
    <name type="scientific">Chrysochromulina tobinii</name>
    <dbReference type="NCBI Taxonomy" id="1460289"/>
    <lineage>
        <taxon>Eukaryota</taxon>
        <taxon>Haptista</taxon>
        <taxon>Haptophyta</taxon>
        <taxon>Prymnesiophyceae</taxon>
        <taxon>Prymnesiales</taxon>
        <taxon>Chrysochromulinaceae</taxon>
        <taxon>Chrysochromulina</taxon>
    </lineage>
</organism>
<gene>
    <name evidence="1" type="ORF">Ctob_005665</name>
</gene>
<evidence type="ECO:0000313" key="1">
    <source>
        <dbReference type="EMBL" id="KOO26156.1"/>
    </source>
</evidence>
<protein>
    <recommendedName>
        <fullName evidence="3">H15 domain-containing protein</fullName>
    </recommendedName>
</protein>
<dbReference type="EMBL" id="JWZX01002885">
    <property type="protein sequence ID" value="KOO26156.1"/>
    <property type="molecule type" value="Genomic_DNA"/>
</dbReference>
<reference evidence="2" key="1">
    <citation type="journal article" date="2015" name="PLoS Genet.">
        <title>Genome Sequence and Transcriptome Analyses of Chrysochromulina tobin: Metabolic Tools for Enhanced Algal Fitness in the Prominent Order Prymnesiales (Haptophyceae).</title>
        <authorList>
            <person name="Hovde B.T."/>
            <person name="Deodato C.R."/>
            <person name="Hunsperger H.M."/>
            <person name="Ryken S.A."/>
            <person name="Yost W."/>
            <person name="Jha R.K."/>
            <person name="Patterson J."/>
            <person name="Monnat R.J. Jr."/>
            <person name="Barlow S.B."/>
            <person name="Starkenburg S.R."/>
            <person name="Cattolico R.A."/>
        </authorList>
    </citation>
    <scope>NUCLEOTIDE SEQUENCE</scope>
    <source>
        <strain evidence="2">CCMP291</strain>
    </source>
</reference>
<name>A0A0M0JHS9_9EUKA</name>
<dbReference type="AlphaFoldDB" id="A0A0M0JHS9"/>
<dbReference type="Proteomes" id="UP000037460">
    <property type="component" value="Unassembled WGS sequence"/>
</dbReference>
<dbReference type="OrthoDB" id="2208992at2759"/>
<comment type="caution">
    <text evidence="1">The sequence shown here is derived from an EMBL/GenBank/DDBJ whole genome shotgun (WGS) entry which is preliminary data.</text>
</comment>
<accession>A0A0M0JHS9</accession>